<comment type="caution">
    <text evidence="1">The sequence shown here is derived from an EMBL/GenBank/DDBJ whole genome shotgun (WGS) entry which is preliminary data.</text>
</comment>
<dbReference type="Proteomes" id="UP000005324">
    <property type="component" value="Unassembled WGS sequence"/>
</dbReference>
<accession>D5RNZ5</accession>
<evidence type="ECO:0008006" key="3">
    <source>
        <dbReference type="Google" id="ProtNLM"/>
    </source>
</evidence>
<dbReference type="Gene3D" id="3.30.450.20">
    <property type="entry name" value="PAS domain"/>
    <property type="match status" value="1"/>
</dbReference>
<keyword evidence="2" id="KW-1185">Reference proteome</keyword>
<dbReference type="EMBL" id="ADVL01000578">
    <property type="protein sequence ID" value="EFH10974.1"/>
    <property type="molecule type" value="Genomic_DNA"/>
</dbReference>
<evidence type="ECO:0000313" key="2">
    <source>
        <dbReference type="Proteomes" id="UP000005324"/>
    </source>
</evidence>
<reference evidence="1 2" key="1">
    <citation type="submission" date="2010-04" db="EMBL/GenBank/DDBJ databases">
        <authorList>
            <person name="Qin X."/>
            <person name="Bachman B."/>
            <person name="Battles P."/>
            <person name="Bell A."/>
            <person name="Bess C."/>
            <person name="Bickham C."/>
            <person name="Chaboub L."/>
            <person name="Chen D."/>
            <person name="Coyle M."/>
            <person name="Deiros D.R."/>
            <person name="Dinh H."/>
            <person name="Forbes L."/>
            <person name="Fowler G."/>
            <person name="Francisco L."/>
            <person name="Fu Q."/>
            <person name="Gubbala S."/>
            <person name="Hale W."/>
            <person name="Han Y."/>
            <person name="Hemphill L."/>
            <person name="Highlander S.K."/>
            <person name="Hirani K."/>
            <person name="Hogues M."/>
            <person name="Jackson L."/>
            <person name="Jakkamsetti A."/>
            <person name="Javaid M."/>
            <person name="Jiang H."/>
            <person name="Korchina V."/>
            <person name="Kovar C."/>
            <person name="Lara F."/>
            <person name="Lee S."/>
            <person name="Mata R."/>
            <person name="Mathew T."/>
            <person name="Moen C."/>
            <person name="Morales K."/>
            <person name="Munidasa M."/>
            <person name="Nazareth L."/>
            <person name="Ngo R."/>
            <person name="Nguyen L."/>
            <person name="Okwuonu G."/>
            <person name="Ongeri F."/>
            <person name="Patil S."/>
            <person name="Petrosino J."/>
            <person name="Pham C."/>
            <person name="Pham P."/>
            <person name="Pu L.-L."/>
            <person name="Puazo M."/>
            <person name="Raj R."/>
            <person name="Reid J."/>
            <person name="Rouhana J."/>
            <person name="Saada N."/>
            <person name="Shang Y."/>
            <person name="Simmons D."/>
            <person name="Thornton R."/>
            <person name="Warren J."/>
            <person name="Weissenberger G."/>
            <person name="Zhang J."/>
            <person name="Zhang L."/>
            <person name="Zhou C."/>
            <person name="Zhu D."/>
            <person name="Muzny D."/>
            <person name="Worley K."/>
            <person name="Gibbs R."/>
        </authorList>
    </citation>
    <scope>NUCLEOTIDE SEQUENCE [LARGE SCALE GENOMIC DNA]</scope>
    <source>
        <strain evidence="1 2">ATCC 49957</strain>
    </source>
</reference>
<gene>
    <name evidence="1" type="ORF">HMPREF0731_2806</name>
</gene>
<dbReference type="CDD" id="cd12914">
    <property type="entry name" value="PDC1_DGC_like"/>
    <property type="match status" value="1"/>
</dbReference>
<proteinExistence type="predicted"/>
<organism evidence="1 2">
    <name type="scientific">Pseudoroseomonas cervicalis ATCC 49957</name>
    <dbReference type="NCBI Taxonomy" id="525371"/>
    <lineage>
        <taxon>Bacteria</taxon>
        <taxon>Pseudomonadati</taxon>
        <taxon>Pseudomonadota</taxon>
        <taxon>Alphaproteobacteria</taxon>
        <taxon>Acetobacterales</taxon>
        <taxon>Roseomonadaceae</taxon>
        <taxon>Roseomonas</taxon>
    </lineage>
</organism>
<evidence type="ECO:0000313" key="1">
    <source>
        <dbReference type="EMBL" id="EFH10974.1"/>
    </source>
</evidence>
<dbReference type="AlphaFoldDB" id="D5RNZ5"/>
<protein>
    <recommendedName>
        <fullName evidence="3">Cache domain-containing protein</fullName>
    </recommendedName>
</protein>
<feature type="non-terminal residue" evidence="1">
    <location>
        <position position="238"/>
    </location>
</feature>
<name>D5RNZ5_9PROT</name>
<feature type="non-terminal residue" evidence="1">
    <location>
        <position position="1"/>
    </location>
</feature>
<sequence>RPGLRAVLAAAFGALGLLVALISSWASGEMANRRLRADIGAELAAIAERTADLLDRGLHERLREIRMAATLQPLRDPEASPQARRELLAWLQHTYPEYAILFFISAEGRVMESSRGVLEGVNVAHREYFRAAHEGPLLVDVHDAVLMSPLLGRPPENPARFVDLAAPVIDMEGRLRGVLAAHLYWEWAEDIDRHVMLTVLHRHPGAEALLFSAEGQLLIGPASLRAARLPALAPAAAS</sequence>
<dbReference type="RefSeq" id="WP_007006558.1">
    <property type="nucleotide sequence ID" value="NZ_GG771169.1"/>
</dbReference>